<sequence length="417" mass="45229">MRLVPGSGPFNLLRSGSAVALAAASLPAHAQTERLGSTAPSVYAEDKAYQVPAITSGPVLITAEASARIEYDDNIYALPRNAIDDFALTVSPRLELSYGSSSLRYKVSGTAAIRRFADRKTENSEAWNVDSQLDWTPSTTSRLSMNLYTGRAIEPRGDPEARIDPTSGPRAIDLLGAIAGFRRQSGRMLFDVEAAARRFDAVSSYDADRDFSTYAGRATAGYRVTGSVFATATAFLARREFRLDRTVQGVERNATTWGGRLGVEIVPGGLFEGNFSLGAFRHEPDAPTIPPRTGFSLAGALTYRPSRRTAVTLNASNGDVATFRSGAQGRTDTRLRLGIEQEVRHNLLANLRFSLRNSKYVGTGLQENTASVSGEVEYLVGPGMSLAASAQFAKRDADIARDNFERFRTGVSFRLRF</sequence>
<name>A0A931HDB4_9SPHN</name>
<feature type="chain" id="PRO_5037414234" evidence="1">
    <location>
        <begin position="31"/>
        <end position="417"/>
    </location>
</feature>
<feature type="signal peptide" evidence="1">
    <location>
        <begin position="1"/>
        <end position="30"/>
    </location>
</feature>
<protein>
    <submittedName>
        <fullName evidence="2">Outer membrane beta-barrel protein</fullName>
    </submittedName>
</protein>
<gene>
    <name evidence="2" type="ORF">I5E68_12165</name>
</gene>
<keyword evidence="3" id="KW-1185">Reference proteome</keyword>
<dbReference type="EMBL" id="JADZGI010000001">
    <property type="protein sequence ID" value="MBH0113702.1"/>
    <property type="molecule type" value="Genomic_DNA"/>
</dbReference>
<dbReference type="InterPro" id="IPR018759">
    <property type="entry name" value="BBP2_2"/>
</dbReference>
<accession>A0A931HDB4</accession>
<comment type="caution">
    <text evidence="2">The sequence shown here is derived from an EMBL/GenBank/DDBJ whole genome shotgun (WGS) entry which is preliminary data.</text>
</comment>
<dbReference type="Proteomes" id="UP000617634">
    <property type="component" value="Unassembled WGS sequence"/>
</dbReference>
<evidence type="ECO:0000313" key="3">
    <source>
        <dbReference type="Proteomes" id="UP000617634"/>
    </source>
</evidence>
<reference evidence="2" key="1">
    <citation type="submission" date="2020-11" db="EMBL/GenBank/DDBJ databases">
        <title>Novosphingobium aureum sp. nov., a marine bacterium isolated from sediment of a salt flat.</title>
        <authorList>
            <person name="Yoo Y."/>
            <person name="Kim J.-J."/>
        </authorList>
    </citation>
    <scope>NUCLEOTIDE SEQUENCE</scope>
    <source>
        <strain evidence="2">YJ-S2-02</strain>
    </source>
</reference>
<dbReference type="Pfam" id="PF10082">
    <property type="entry name" value="BBP2_2"/>
    <property type="match status" value="1"/>
</dbReference>
<proteinExistence type="predicted"/>
<evidence type="ECO:0000256" key="1">
    <source>
        <dbReference type="SAM" id="SignalP"/>
    </source>
</evidence>
<dbReference type="AlphaFoldDB" id="A0A931HDB4"/>
<keyword evidence="1" id="KW-0732">Signal</keyword>
<organism evidence="2 3">
    <name type="scientific">Novosphingobium aureum</name>
    <dbReference type="NCBI Taxonomy" id="2792964"/>
    <lineage>
        <taxon>Bacteria</taxon>
        <taxon>Pseudomonadati</taxon>
        <taxon>Pseudomonadota</taxon>
        <taxon>Alphaproteobacteria</taxon>
        <taxon>Sphingomonadales</taxon>
        <taxon>Sphingomonadaceae</taxon>
        <taxon>Novosphingobium</taxon>
    </lineage>
</organism>
<evidence type="ECO:0000313" key="2">
    <source>
        <dbReference type="EMBL" id="MBH0113702.1"/>
    </source>
</evidence>